<dbReference type="EMBL" id="VAWE01000001">
    <property type="protein sequence ID" value="TLQ42528.1"/>
    <property type="molecule type" value="Genomic_DNA"/>
</dbReference>
<dbReference type="Gene3D" id="2.30.110.10">
    <property type="entry name" value="Electron Transport, Fmn-binding Protein, Chain A"/>
    <property type="match status" value="1"/>
</dbReference>
<sequence>MHVVPGLKVLYFGTPVVLISSLNEDGTANLAPMSSAWWLDQSCMLGLGNNAQTTANLLREGECVLNLPSSAMVDAVDRIALTTGKPAMPDYKAKQGYRYEPDKFSTAQLTEQASDLVRAPRVAECPVQMECRVVAAHPFGGPEPHATAFEVEVLRAHVEENLVIPGTHYVDPLGWDPLIMKFCEFFGGGRNVHPSRLAEGWSMPHQLRSATA</sequence>
<feature type="domain" description="Flavin reductase like" evidence="4">
    <location>
        <begin position="9"/>
        <end position="171"/>
    </location>
</feature>
<dbReference type="InterPro" id="IPR002563">
    <property type="entry name" value="Flavin_Rdtase-like_dom"/>
</dbReference>
<dbReference type="SUPFAM" id="SSF50475">
    <property type="entry name" value="FMN-binding split barrel"/>
    <property type="match status" value="1"/>
</dbReference>
<dbReference type="EMBL" id="VAWE01000001">
    <property type="protein sequence ID" value="TLQ47588.1"/>
    <property type="molecule type" value="Genomic_DNA"/>
</dbReference>
<name>A0A5R9E608_9ACTN</name>
<evidence type="ECO:0000313" key="7">
    <source>
        <dbReference type="EMBL" id="TLQ44389.1"/>
    </source>
</evidence>
<keyword evidence="2" id="KW-0285">Flavoprotein</keyword>
<evidence type="ECO:0000313" key="5">
    <source>
        <dbReference type="EMBL" id="TLQ42528.1"/>
    </source>
</evidence>
<evidence type="ECO:0000313" key="10">
    <source>
        <dbReference type="Proteomes" id="UP000305921"/>
    </source>
</evidence>
<dbReference type="Proteomes" id="UP000305921">
    <property type="component" value="Unassembled WGS sequence"/>
</dbReference>
<dbReference type="InterPro" id="IPR012349">
    <property type="entry name" value="Split_barrel_FMN-bd"/>
</dbReference>
<evidence type="ECO:0000313" key="6">
    <source>
        <dbReference type="EMBL" id="TLQ43024.1"/>
    </source>
</evidence>
<dbReference type="GO" id="GO:0016646">
    <property type="term" value="F:oxidoreductase activity, acting on the CH-NH group of donors, NAD or NADP as acceptor"/>
    <property type="evidence" value="ECO:0007669"/>
    <property type="project" value="UniProtKB-ARBA"/>
</dbReference>
<evidence type="ECO:0000256" key="2">
    <source>
        <dbReference type="ARBA" id="ARBA00022630"/>
    </source>
</evidence>
<comment type="similarity">
    <text evidence="3">Belongs to the flavoredoxin family.</text>
</comment>
<dbReference type="AlphaFoldDB" id="A0A5R9E608"/>
<evidence type="ECO:0000256" key="3">
    <source>
        <dbReference type="ARBA" id="ARBA00038054"/>
    </source>
</evidence>
<dbReference type="Pfam" id="PF01613">
    <property type="entry name" value="Flavin_Reduct"/>
    <property type="match status" value="1"/>
</dbReference>
<reference evidence="7 10" key="1">
    <citation type="submission" date="2019-05" db="EMBL/GenBank/DDBJ databases">
        <title>Streptomyces marianii sp. nov., a novel marine actinomycete from southern coast of India.</title>
        <authorList>
            <person name="Iniyan A.M."/>
            <person name="Wink J."/>
            <person name="Ramprasad E."/>
            <person name="Ramana C.V."/>
            <person name="Bunk B."/>
            <person name="Sproer C."/>
            <person name="Joseph F.-J.R.S."/>
            <person name="Vincent S.G.P."/>
        </authorList>
    </citation>
    <scope>NUCLEOTIDE SEQUENCE [LARGE SCALE GENOMIC DNA]</scope>
    <source>
        <strain evidence="7 10">ICN19</strain>
    </source>
</reference>
<dbReference type="PANTHER" id="PTHR43567:SF1">
    <property type="entry name" value="FLAVOREDOXIN"/>
    <property type="match status" value="1"/>
</dbReference>
<evidence type="ECO:0000259" key="4">
    <source>
        <dbReference type="SMART" id="SM00903"/>
    </source>
</evidence>
<dbReference type="SMART" id="SM00903">
    <property type="entry name" value="Flavin_Reduct"/>
    <property type="match status" value="1"/>
</dbReference>
<keyword evidence="10" id="KW-1185">Reference proteome</keyword>
<proteinExistence type="inferred from homology"/>
<evidence type="ECO:0000313" key="8">
    <source>
        <dbReference type="EMBL" id="TLQ45621.1"/>
    </source>
</evidence>
<comment type="cofactor">
    <cofactor evidence="1">
        <name>FMN</name>
        <dbReference type="ChEBI" id="CHEBI:58210"/>
    </cofactor>
</comment>
<evidence type="ECO:0000256" key="1">
    <source>
        <dbReference type="ARBA" id="ARBA00001917"/>
    </source>
</evidence>
<accession>A0A5R9E608</accession>
<dbReference type="PANTHER" id="PTHR43567">
    <property type="entry name" value="FLAVOREDOXIN-RELATED-RELATED"/>
    <property type="match status" value="1"/>
</dbReference>
<dbReference type="EMBL" id="VAWE01000001">
    <property type="protein sequence ID" value="TLQ45621.1"/>
    <property type="molecule type" value="Genomic_DNA"/>
</dbReference>
<protein>
    <submittedName>
        <fullName evidence="7">Flavin reductase family protein</fullName>
    </submittedName>
</protein>
<dbReference type="EMBL" id="VAWE01000001">
    <property type="protein sequence ID" value="TLQ43024.1"/>
    <property type="molecule type" value="Genomic_DNA"/>
</dbReference>
<gene>
    <name evidence="5" type="ORF">FEF34_04320</name>
    <name evidence="6" type="ORF">FEF34_07555</name>
    <name evidence="7" type="ORF">FEF34_15770</name>
    <name evidence="8" type="ORF">FEF34_23820</name>
    <name evidence="9" type="ORF">FEF34_35745</name>
</gene>
<dbReference type="OrthoDB" id="9794638at2"/>
<dbReference type="RefSeq" id="WP_138051936.1">
    <property type="nucleotide sequence ID" value="NZ_VAWE01000001.1"/>
</dbReference>
<dbReference type="InterPro" id="IPR052174">
    <property type="entry name" value="Flavoredoxin"/>
</dbReference>
<evidence type="ECO:0000313" key="9">
    <source>
        <dbReference type="EMBL" id="TLQ47588.1"/>
    </source>
</evidence>
<dbReference type="EMBL" id="VAWE01000001">
    <property type="protein sequence ID" value="TLQ44389.1"/>
    <property type="molecule type" value="Genomic_DNA"/>
</dbReference>
<organism evidence="7 10">
    <name type="scientific">Streptomyces marianii</name>
    <dbReference type="NCBI Taxonomy" id="1817406"/>
    <lineage>
        <taxon>Bacteria</taxon>
        <taxon>Bacillati</taxon>
        <taxon>Actinomycetota</taxon>
        <taxon>Actinomycetes</taxon>
        <taxon>Kitasatosporales</taxon>
        <taxon>Streptomycetaceae</taxon>
        <taxon>Streptomyces</taxon>
    </lineage>
</organism>
<dbReference type="GO" id="GO:0010181">
    <property type="term" value="F:FMN binding"/>
    <property type="evidence" value="ECO:0007669"/>
    <property type="project" value="InterPro"/>
</dbReference>
<comment type="caution">
    <text evidence="7">The sequence shown here is derived from an EMBL/GenBank/DDBJ whole genome shotgun (WGS) entry which is preliminary data.</text>
</comment>